<dbReference type="AlphaFoldDB" id="A0AAV5TYB1"/>
<feature type="signal peptide" evidence="1">
    <location>
        <begin position="1"/>
        <end position="22"/>
    </location>
</feature>
<reference evidence="2" key="1">
    <citation type="submission" date="2023-10" db="EMBL/GenBank/DDBJ databases">
        <title>Genome assembly of Pristionchus species.</title>
        <authorList>
            <person name="Yoshida K."/>
            <person name="Sommer R.J."/>
        </authorList>
    </citation>
    <scope>NUCLEOTIDE SEQUENCE</scope>
    <source>
        <strain evidence="2">RS0144</strain>
    </source>
</reference>
<evidence type="ECO:0000313" key="3">
    <source>
        <dbReference type="Proteomes" id="UP001432027"/>
    </source>
</evidence>
<gene>
    <name evidence="2" type="ORF">PENTCL1PPCAC_21705</name>
</gene>
<name>A0AAV5TYB1_9BILA</name>
<comment type="caution">
    <text evidence="2">The sequence shown here is derived from an EMBL/GenBank/DDBJ whole genome shotgun (WGS) entry which is preliminary data.</text>
</comment>
<evidence type="ECO:0000313" key="2">
    <source>
        <dbReference type="EMBL" id="GMS99530.1"/>
    </source>
</evidence>
<keyword evidence="3" id="KW-1185">Reference proteome</keyword>
<protein>
    <submittedName>
        <fullName evidence="2">Uncharacterized protein</fullName>
    </submittedName>
</protein>
<accession>A0AAV5TYB1</accession>
<feature type="chain" id="PRO_5043461916" evidence="1">
    <location>
        <begin position="23"/>
        <end position="99"/>
    </location>
</feature>
<keyword evidence="1" id="KW-0732">Signal</keyword>
<dbReference type="EMBL" id="BTSX01000005">
    <property type="protein sequence ID" value="GMS99530.1"/>
    <property type="molecule type" value="Genomic_DNA"/>
</dbReference>
<organism evidence="2 3">
    <name type="scientific">Pristionchus entomophagus</name>
    <dbReference type="NCBI Taxonomy" id="358040"/>
    <lineage>
        <taxon>Eukaryota</taxon>
        <taxon>Metazoa</taxon>
        <taxon>Ecdysozoa</taxon>
        <taxon>Nematoda</taxon>
        <taxon>Chromadorea</taxon>
        <taxon>Rhabditida</taxon>
        <taxon>Rhabditina</taxon>
        <taxon>Diplogasteromorpha</taxon>
        <taxon>Diplogasteroidea</taxon>
        <taxon>Neodiplogasteridae</taxon>
        <taxon>Pristionchus</taxon>
    </lineage>
</organism>
<sequence>LRLPQTSCLLLYLETVLSLLSAQRSNFLPFNDSLRFVCSLSGFDPKFRLECQTILQHLQNFPLQLFDWVGSFEVSVGQRRTHHVILVVDYYPFIVDTSD</sequence>
<dbReference type="Proteomes" id="UP001432027">
    <property type="component" value="Unassembled WGS sequence"/>
</dbReference>
<evidence type="ECO:0000256" key="1">
    <source>
        <dbReference type="SAM" id="SignalP"/>
    </source>
</evidence>
<feature type="non-terminal residue" evidence="2">
    <location>
        <position position="1"/>
    </location>
</feature>
<proteinExistence type="predicted"/>